<comment type="similarity">
    <text evidence="1">Belongs to the DNA polymerase type-Y family.</text>
</comment>
<dbReference type="PROSITE" id="PS50173">
    <property type="entry name" value="UMUC"/>
    <property type="match status" value="1"/>
</dbReference>
<dbReference type="InterPro" id="IPR050116">
    <property type="entry name" value="DNA_polymerase-Y"/>
</dbReference>
<dbReference type="GO" id="GO:0005829">
    <property type="term" value="C:cytosol"/>
    <property type="evidence" value="ECO:0007669"/>
    <property type="project" value="TreeGrafter"/>
</dbReference>
<feature type="domain" description="UmuC" evidence="6">
    <location>
        <begin position="5"/>
        <end position="189"/>
    </location>
</feature>
<dbReference type="AlphaFoldDB" id="A0A364RCG1"/>
<dbReference type="CDD" id="cd01700">
    <property type="entry name" value="PolY_Pol_V_umuC"/>
    <property type="match status" value="1"/>
</dbReference>
<evidence type="ECO:0000256" key="4">
    <source>
        <dbReference type="ARBA" id="ARBA00023204"/>
    </source>
</evidence>
<sequence length="428" mass="48049">MAALYALADCNNFYVSCERVFAPHLEGRPVVVLSNNDGCVISRSAEAKALGIKMGEPEFLIKDQIRQHNIQVFSSNYTLYGDMSRRVMATMTQFAPEMEVYSIDEAFLDFSHLKNDDVLKHATKLRETVKLWTGIPVSVGIAPTKTLAKLANRLTKEIKADNKVLLLQDKYELNEALARTEVGDVWGIGRRNAQKLASFGIYTAKDLSCASDSFIRKHLTVVGLRTAKELRGEPCLGLELITAAKQNMCTSRSFGKPVTSLELLHEATASYTATCAAKLRRQKSCARVLTVFLQAYPFKNELAYYNSKTITLPTATNSTLELLHYTALALKPLFREGYRYKKTGVILSELNHEQTTQTSFLDTVDRAKHQRLMEVMDKVNGLWGKQTLIAAAQGVYDPKKQQNPWLMKSMKMSPRYTTHPAEMLCVQV</sequence>
<dbReference type="InterPro" id="IPR043502">
    <property type="entry name" value="DNA/RNA_pol_sf"/>
</dbReference>
<dbReference type="InterPro" id="IPR001126">
    <property type="entry name" value="UmuC"/>
</dbReference>
<keyword evidence="8" id="KW-1185">Reference proteome</keyword>
<dbReference type="OrthoDB" id="9808813at2"/>
<dbReference type="Pfam" id="PF13438">
    <property type="entry name" value="DUF4113"/>
    <property type="match status" value="1"/>
</dbReference>
<comment type="caution">
    <text evidence="7">The sequence shown here is derived from an EMBL/GenBank/DDBJ whole genome shotgun (WGS) entry which is preliminary data.</text>
</comment>
<keyword evidence="5" id="KW-0742">SOS response</keyword>
<dbReference type="RefSeq" id="WP_112306625.1">
    <property type="nucleotide sequence ID" value="NZ_QMDV01000004.1"/>
</dbReference>
<dbReference type="Gene3D" id="1.10.150.20">
    <property type="entry name" value="5' to 3' exonuclease, C-terminal subdomain"/>
    <property type="match status" value="1"/>
</dbReference>
<dbReference type="Proteomes" id="UP000251692">
    <property type="component" value="Unassembled WGS sequence"/>
</dbReference>
<dbReference type="PANTHER" id="PTHR11076:SF34">
    <property type="entry name" value="PROTEIN UMUC"/>
    <property type="match status" value="1"/>
</dbReference>
<evidence type="ECO:0000256" key="2">
    <source>
        <dbReference type="ARBA" id="ARBA00022763"/>
    </source>
</evidence>
<name>A0A364RCG1_9BACT</name>
<dbReference type="EMBL" id="QMDV01000004">
    <property type="protein sequence ID" value="RAU81947.1"/>
    <property type="molecule type" value="Genomic_DNA"/>
</dbReference>
<dbReference type="InterPro" id="IPR025188">
    <property type="entry name" value="DUF4113"/>
</dbReference>
<dbReference type="InterPro" id="IPR017961">
    <property type="entry name" value="DNA_pol_Y-fam_little_finger"/>
</dbReference>
<evidence type="ECO:0000313" key="7">
    <source>
        <dbReference type="EMBL" id="RAU81947.1"/>
    </source>
</evidence>
<evidence type="ECO:0000259" key="6">
    <source>
        <dbReference type="PROSITE" id="PS50173"/>
    </source>
</evidence>
<evidence type="ECO:0000256" key="5">
    <source>
        <dbReference type="ARBA" id="ARBA00023236"/>
    </source>
</evidence>
<dbReference type="GO" id="GO:0042276">
    <property type="term" value="P:error-prone translesion synthesis"/>
    <property type="evidence" value="ECO:0007669"/>
    <property type="project" value="TreeGrafter"/>
</dbReference>
<organism evidence="7 8">
    <name type="scientific">Pontibacter arcticus</name>
    <dbReference type="NCBI Taxonomy" id="2080288"/>
    <lineage>
        <taxon>Bacteria</taxon>
        <taxon>Pseudomonadati</taxon>
        <taxon>Bacteroidota</taxon>
        <taxon>Cytophagia</taxon>
        <taxon>Cytophagales</taxon>
        <taxon>Hymenobacteraceae</taxon>
        <taxon>Pontibacter</taxon>
    </lineage>
</organism>
<dbReference type="GO" id="GO:0003684">
    <property type="term" value="F:damaged DNA binding"/>
    <property type="evidence" value="ECO:0007669"/>
    <property type="project" value="InterPro"/>
</dbReference>
<reference evidence="7 8" key="1">
    <citation type="submission" date="2018-06" db="EMBL/GenBank/DDBJ databases">
        <authorList>
            <person name="Liu Z.-W."/>
        </authorList>
    </citation>
    <scope>NUCLEOTIDE SEQUENCE [LARGE SCALE GENOMIC DNA]</scope>
    <source>
        <strain evidence="7 8">2b14</strain>
    </source>
</reference>
<reference evidence="7 8" key="2">
    <citation type="submission" date="2018-07" db="EMBL/GenBank/DDBJ databases">
        <title>Pontibacter sp. 2b14 genomic sequence and assembly.</title>
        <authorList>
            <person name="Du Z.-J."/>
        </authorList>
    </citation>
    <scope>NUCLEOTIDE SEQUENCE [LARGE SCALE GENOMIC DNA]</scope>
    <source>
        <strain evidence="7 8">2b14</strain>
    </source>
</reference>
<protein>
    <submittedName>
        <fullName evidence="7">SOS mutagenesis and repair protein UmuC</fullName>
    </submittedName>
</protein>
<keyword evidence="3" id="KW-0741">SOS mutagenesis</keyword>
<dbReference type="Pfam" id="PF00817">
    <property type="entry name" value="IMS"/>
    <property type="match status" value="1"/>
</dbReference>
<dbReference type="Pfam" id="PF11799">
    <property type="entry name" value="IMS_C"/>
    <property type="match status" value="1"/>
</dbReference>
<evidence type="ECO:0000313" key="8">
    <source>
        <dbReference type="Proteomes" id="UP000251692"/>
    </source>
</evidence>
<accession>A0A364RCG1</accession>
<dbReference type="Gene3D" id="3.40.1170.60">
    <property type="match status" value="1"/>
</dbReference>
<proteinExistence type="inferred from homology"/>
<dbReference type="GO" id="GO:0009432">
    <property type="term" value="P:SOS response"/>
    <property type="evidence" value="ECO:0007669"/>
    <property type="project" value="UniProtKB-KW"/>
</dbReference>
<dbReference type="InterPro" id="IPR043128">
    <property type="entry name" value="Rev_trsase/Diguanyl_cyclase"/>
</dbReference>
<dbReference type="PANTHER" id="PTHR11076">
    <property type="entry name" value="DNA REPAIR POLYMERASE UMUC / TRANSFERASE FAMILY MEMBER"/>
    <property type="match status" value="1"/>
</dbReference>
<dbReference type="Gene3D" id="3.30.70.270">
    <property type="match status" value="1"/>
</dbReference>
<dbReference type="GO" id="GO:0006281">
    <property type="term" value="P:DNA repair"/>
    <property type="evidence" value="ECO:0007669"/>
    <property type="project" value="UniProtKB-KW"/>
</dbReference>
<gene>
    <name evidence="7" type="ORF">DP923_14800</name>
</gene>
<dbReference type="SUPFAM" id="SSF56672">
    <property type="entry name" value="DNA/RNA polymerases"/>
    <property type="match status" value="1"/>
</dbReference>
<evidence type="ECO:0000256" key="3">
    <source>
        <dbReference type="ARBA" id="ARBA00023199"/>
    </source>
</evidence>
<dbReference type="GO" id="GO:0003887">
    <property type="term" value="F:DNA-directed DNA polymerase activity"/>
    <property type="evidence" value="ECO:0007669"/>
    <property type="project" value="TreeGrafter"/>
</dbReference>
<keyword evidence="2" id="KW-0227">DNA damage</keyword>
<keyword evidence="4" id="KW-0234">DNA repair</keyword>
<evidence type="ECO:0000256" key="1">
    <source>
        <dbReference type="ARBA" id="ARBA00010945"/>
    </source>
</evidence>